<dbReference type="SMART" id="SM00862">
    <property type="entry name" value="Trans_reg_C"/>
    <property type="match status" value="1"/>
</dbReference>
<dbReference type="PROSITE" id="PS51755">
    <property type="entry name" value="OMPR_PHOB"/>
    <property type="match status" value="1"/>
</dbReference>
<dbReference type="GO" id="GO:0000160">
    <property type="term" value="P:phosphorelay signal transduction system"/>
    <property type="evidence" value="ECO:0007669"/>
    <property type="project" value="InterPro"/>
</dbReference>
<comment type="caution">
    <text evidence="7">The sequence shown here is derived from an EMBL/GenBank/DDBJ whole genome shotgun (WGS) entry which is preliminary data.</text>
</comment>
<dbReference type="SUPFAM" id="SSF48452">
    <property type="entry name" value="TPR-like"/>
    <property type="match status" value="1"/>
</dbReference>
<dbReference type="PANTHER" id="PTHR35807:SF1">
    <property type="entry name" value="TRANSCRIPTIONAL REGULATOR REDD"/>
    <property type="match status" value="1"/>
</dbReference>
<sequence>MNGALEVGLLGPVRVVADGRTVALAAPRRRVILAALALAPGRVVSIDALARYAWAEDIPALARRALSTVVTRVRQDVGMDVITGTRGGYTLAVPAQAVDVFQFRALVSSARSAAGAAELALLDRALACWRGEPLQDVGSEALAGEYGPGLTEEWFAAAERRVDLLLAAGGHADLVAHLRGLTAQQPLRESLWCRLMVALYRSGRQAEALEAYQAVREVLVDRLGVGPGRELVAAHRAVLTDDPAVAAPAAVIRRPRPARRHPRRLRLTRRRLSAARVVSGAGRPPTDRGSPTG</sequence>
<dbReference type="Proteomes" id="UP000482960">
    <property type="component" value="Unassembled WGS sequence"/>
</dbReference>
<organism evidence="7 8">
    <name type="scientific">Phytohabitans rumicis</name>
    <dbReference type="NCBI Taxonomy" id="1076125"/>
    <lineage>
        <taxon>Bacteria</taxon>
        <taxon>Bacillati</taxon>
        <taxon>Actinomycetota</taxon>
        <taxon>Actinomycetes</taxon>
        <taxon>Micromonosporales</taxon>
        <taxon>Micromonosporaceae</taxon>
    </lineage>
</organism>
<dbReference type="InterPro" id="IPR005158">
    <property type="entry name" value="BTAD"/>
</dbReference>
<comment type="similarity">
    <text evidence="1">Belongs to the AfsR/DnrI/RedD regulatory family.</text>
</comment>
<keyword evidence="2" id="KW-0805">Transcription regulation</keyword>
<dbReference type="PANTHER" id="PTHR35807">
    <property type="entry name" value="TRANSCRIPTIONAL REGULATOR REDD-RELATED"/>
    <property type="match status" value="1"/>
</dbReference>
<keyword evidence="3 5" id="KW-0238">DNA-binding</keyword>
<dbReference type="RefSeq" id="WP_173082531.1">
    <property type="nucleotide sequence ID" value="NZ_BAABJB010000022.1"/>
</dbReference>
<evidence type="ECO:0000256" key="2">
    <source>
        <dbReference type="ARBA" id="ARBA00023015"/>
    </source>
</evidence>
<evidence type="ECO:0000256" key="3">
    <source>
        <dbReference type="ARBA" id="ARBA00023125"/>
    </source>
</evidence>
<dbReference type="InterPro" id="IPR051677">
    <property type="entry name" value="AfsR-DnrI-RedD_regulator"/>
</dbReference>
<protein>
    <recommendedName>
        <fullName evidence="6">OmpR/PhoB-type domain-containing protein</fullName>
    </recommendedName>
</protein>
<dbReference type="SUPFAM" id="SSF46894">
    <property type="entry name" value="C-terminal effector domain of the bipartite response regulators"/>
    <property type="match status" value="1"/>
</dbReference>
<dbReference type="CDD" id="cd15831">
    <property type="entry name" value="BTAD"/>
    <property type="match status" value="1"/>
</dbReference>
<evidence type="ECO:0000313" key="7">
    <source>
        <dbReference type="EMBL" id="GFJ95101.1"/>
    </source>
</evidence>
<name>A0A6V8LJJ5_9ACTN</name>
<dbReference type="EMBL" id="BLPG01000001">
    <property type="protein sequence ID" value="GFJ95101.1"/>
    <property type="molecule type" value="Genomic_DNA"/>
</dbReference>
<dbReference type="SMART" id="SM01043">
    <property type="entry name" value="BTAD"/>
    <property type="match status" value="1"/>
</dbReference>
<evidence type="ECO:0000256" key="5">
    <source>
        <dbReference type="PROSITE-ProRule" id="PRU01091"/>
    </source>
</evidence>
<reference evidence="7 8" key="1">
    <citation type="submission" date="2020-03" db="EMBL/GenBank/DDBJ databases">
        <title>Whole genome shotgun sequence of Phytohabitans rumicis NBRC 108638.</title>
        <authorList>
            <person name="Komaki H."/>
            <person name="Tamura T."/>
        </authorList>
    </citation>
    <scope>NUCLEOTIDE SEQUENCE [LARGE SCALE GENOMIC DNA]</scope>
    <source>
        <strain evidence="7 8">NBRC 108638</strain>
    </source>
</reference>
<dbReference type="Gene3D" id="1.10.10.10">
    <property type="entry name" value="Winged helix-like DNA-binding domain superfamily/Winged helix DNA-binding domain"/>
    <property type="match status" value="1"/>
</dbReference>
<dbReference type="InterPro" id="IPR036388">
    <property type="entry name" value="WH-like_DNA-bd_sf"/>
</dbReference>
<evidence type="ECO:0000259" key="6">
    <source>
        <dbReference type="PROSITE" id="PS51755"/>
    </source>
</evidence>
<evidence type="ECO:0000256" key="1">
    <source>
        <dbReference type="ARBA" id="ARBA00005820"/>
    </source>
</evidence>
<proteinExistence type="inferred from homology"/>
<feature type="DNA-binding region" description="OmpR/PhoB-type" evidence="5">
    <location>
        <begin position="1"/>
        <end position="93"/>
    </location>
</feature>
<dbReference type="AlphaFoldDB" id="A0A6V8LJJ5"/>
<evidence type="ECO:0000256" key="4">
    <source>
        <dbReference type="ARBA" id="ARBA00023163"/>
    </source>
</evidence>
<dbReference type="GO" id="GO:0003677">
    <property type="term" value="F:DNA binding"/>
    <property type="evidence" value="ECO:0007669"/>
    <property type="project" value="UniProtKB-UniRule"/>
</dbReference>
<keyword evidence="8" id="KW-1185">Reference proteome</keyword>
<feature type="domain" description="OmpR/PhoB-type" evidence="6">
    <location>
        <begin position="1"/>
        <end position="93"/>
    </location>
</feature>
<dbReference type="InterPro" id="IPR011990">
    <property type="entry name" value="TPR-like_helical_dom_sf"/>
</dbReference>
<accession>A0A6V8LJJ5</accession>
<dbReference type="InterPro" id="IPR001867">
    <property type="entry name" value="OmpR/PhoB-type_DNA-bd"/>
</dbReference>
<evidence type="ECO:0000313" key="8">
    <source>
        <dbReference type="Proteomes" id="UP000482960"/>
    </source>
</evidence>
<dbReference type="GO" id="GO:0006355">
    <property type="term" value="P:regulation of DNA-templated transcription"/>
    <property type="evidence" value="ECO:0007669"/>
    <property type="project" value="InterPro"/>
</dbReference>
<dbReference type="InterPro" id="IPR016032">
    <property type="entry name" value="Sig_transdc_resp-reg_C-effctor"/>
</dbReference>
<reference evidence="7 8" key="2">
    <citation type="submission" date="2020-03" db="EMBL/GenBank/DDBJ databases">
        <authorList>
            <person name="Ichikawa N."/>
            <person name="Kimura A."/>
            <person name="Kitahashi Y."/>
            <person name="Uohara A."/>
        </authorList>
    </citation>
    <scope>NUCLEOTIDE SEQUENCE [LARGE SCALE GENOMIC DNA]</scope>
    <source>
        <strain evidence="7 8">NBRC 108638</strain>
    </source>
</reference>
<keyword evidence="4" id="KW-0804">Transcription</keyword>
<gene>
    <name evidence="7" type="ORF">Prum_087430</name>
</gene>
<dbReference type="Gene3D" id="1.25.40.10">
    <property type="entry name" value="Tetratricopeptide repeat domain"/>
    <property type="match status" value="1"/>
</dbReference>
<dbReference type="Pfam" id="PF03704">
    <property type="entry name" value="BTAD"/>
    <property type="match status" value="1"/>
</dbReference>